<feature type="compositionally biased region" description="Polar residues" evidence="1">
    <location>
        <begin position="25"/>
        <end position="37"/>
    </location>
</feature>
<comment type="caution">
    <text evidence="2">The sequence shown here is derived from an EMBL/GenBank/DDBJ whole genome shotgun (WGS) entry which is preliminary data.</text>
</comment>
<name>A0AAV7I920_COTGL</name>
<feature type="region of interest" description="Disordered" evidence="1">
    <location>
        <begin position="25"/>
        <end position="53"/>
    </location>
</feature>
<dbReference type="EMBL" id="JAHXZJ010001864">
    <property type="protein sequence ID" value="KAH0548695.1"/>
    <property type="molecule type" value="Genomic_DNA"/>
</dbReference>
<evidence type="ECO:0000313" key="3">
    <source>
        <dbReference type="Proteomes" id="UP000826195"/>
    </source>
</evidence>
<dbReference type="Proteomes" id="UP000826195">
    <property type="component" value="Unassembled WGS sequence"/>
</dbReference>
<accession>A0AAV7I920</accession>
<reference evidence="2 3" key="1">
    <citation type="journal article" date="2021" name="J. Hered.">
        <title>A chromosome-level genome assembly of the parasitoid wasp, Cotesia glomerata (Hymenoptera: Braconidae).</title>
        <authorList>
            <person name="Pinto B.J."/>
            <person name="Weis J.J."/>
            <person name="Gamble T."/>
            <person name="Ode P.J."/>
            <person name="Paul R."/>
            <person name="Zaspel J.M."/>
        </authorList>
    </citation>
    <scope>NUCLEOTIDE SEQUENCE [LARGE SCALE GENOMIC DNA]</scope>
    <source>
        <strain evidence="2">CgM1</strain>
    </source>
</reference>
<organism evidence="2 3">
    <name type="scientific">Cotesia glomerata</name>
    <name type="common">Lepidopteran parasitic wasp</name>
    <name type="synonym">Apanteles glomeratus</name>
    <dbReference type="NCBI Taxonomy" id="32391"/>
    <lineage>
        <taxon>Eukaryota</taxon>
        <taxon>Metazoa</taxon>
        <taxon>Ecdysozoa</taxon>
        <taxon>Arthropoda</taxon>
        <taxon>Hexapoda</taxon>
        <taxon>Insecta</taxon>
        <taxon>Pterygota</taxon>
        <taxon>Neoptera</taxon>
        <taxon>Endopterygota</taxon>
        <taxon>Hymenoptera</taxon>
        <taxon>Apocrita</taxon>
        <taxon>Ichneumonoidea</taxon>
        <taxon>Braconidae</taxon>
        <taxon>Microgastrinae</taxon>
        <taxon>Cotesia</taxon>
    </lineage>
</organism>
<sequence>MFKKALTESGRRILKAIKKLSTKSRVVTKSQQKQPTLISGMRTGDSRSTGVDGDIHRARGHLIVLVPLLLGHS</sequence>
<proteinExistence type="predicted"/>
<evidence type="ECO:0000313" key="2">
    <source>
        <dbReference type="EMBL" id="KAH0548695.1"/>
    </source>
</evidence>
<protein>
    <submittedName>
        <fullName evidence="2">Uncharacterized protein</fullName>
    </submittedName>
</protein>
<keyword evidence="3" id="KW-1185">Reference proteome</keyword>
<evidence type="ECO:0000256" key="1">
    <source>
        <dbReference type="SAM" id="MobiDB-lite"/>
    </source>
</evidence>
<gene>
    <name evidence="2" type="ORF">KQX54_001324</name>
</gene>
<dbReference type="AlphaFoldDB" id="A0AAV7I920"/>